<evidence type="ECO:0000313" key="13">
    <source>
        <dbReference type="Proteomes" id="UP001303222"/>
    </source>
</evidence>
<evidence type="ECO:0000256" key="7">
    <source>
        <dbReference type="ARBA" id="ARBA00033194"/>
    </source>
</evidence>
<dbReference type="SUPFAM" id="SSF56112">
    <property type="entry name" value="Protein kinase-like (PK-like)"/>
    <property type="match status" value="1"/>
</dbReference>
<organism evidence="12 13">
    <name type="scientific">Pseudoneurospora amorphoporcata</name>
    <dbReference type="NCBI Taxonomy" id="241081"/>
    <lineage>
        <taxon>Eukaryota</taxon>
        <taxon>Fungi</taxon>
        <taxon>Dikarya</taxon>
        <taxon>Ascomycota</taxon>
        <taxon>Pezizomycotina</taxon>
        <taxon>Sordariomycetes</taxon>
        <taxon>Sordariomycetidae</taxon>
        <taxon>Sordariales</taxon>
        <taxon>Sordariaceae</taxon>
        <taxon>Pseudoneurospora</taxon>
    </lineage>
</organism>
<dbReference type="GO" id="GO:0004674">
    <property type="term" value="F:protein serine/threonine kinase activity"/>
    <property type="evidence" value="ECO:0007669"/>
    <property type="project" value="UniProtKB-EC"/>
</dbReference>
<dbReference type="PANTHER" id="PTHR38248">
    <property type="entry name" value="FUNK1 6"/>
    <property type="match status" value="1"/>
</dbReference>
<dbReference type="InterPro" id="IPR011009">
    <property type="entry name" value="Kinase-like_dom_sf"/>
</dbReference>
<comment type="catalytic activity">
    <reaction evidence="9">
        <text>L-seryl-[protein] + ATP = O-phospho-L-seryl-[protein] + ADP + H(+)</text>
        <dbReference type="Rhea" id="RHEA:17989"/>
        <dbReference type="Rhea" id="RHEA-COMP:9863"/>
        <dbReference type="Rhea" id="RHEA-COMP:11604"/>
        <dbReference type="ChEBI" id="CHEBI:15378"/>
        <dbReference type="ChEBI" id="CHEBI:29999"/>
        <dbReference type="ChEBI" id="CHEBI:30616"/>
        <dbReference type="ChEBI" id="CHEBI:83421"/>
        <dbReference type="ChEBI" id="CHEBI:456216"/>
        <dbReference type="EC" id="2.7.11.1"/>
    </reaction>
</comment>
<keyword evidence="13" id="KW-1185">Reference proteome</keyword>
<evidence type="ECO:0000256" key="1">
    <source>
        <dbReference type="ARBA" id="ARBA00003747"/>
    </source>
</evidence>
<dbReference type="PANTHER" id="PTHR38248:SF2">
    <property type="entry name" value="FUNK1 11"/>
    <property type="match status" value="1"/>
</dbReference>
<evidence type="ECO:0000313" key="12">
    <source>
        <dbReference type="EMBL" id="KAK3948273.1"/>
    </source>
</evidence>
<accession>A0AAN6SCM8</accession>
<evidence type="ECO:0000259" key="11">
    <source>
        <dbReference type="PROSITE" id="PS50011"/>
    </source>
</evidence>
<dbReference type="PROSITE" id="PS50011">
    <property type="entry name" value="PROTEIN_KINASE_DOM"/>
    <property type="match status" value="1"/>
</dbReference>
<name>A0AAN6SCM8_9PEZI</name>
<dbReference type="Pfam" id="PF17667">
    <property type="entry name" value="Pkinase_fungal"/>
    <property type="match status" value="1"/>
</dbReference>
<dbReference type="EC" id="2.7.11.1" evidence="3"/>
<dbReference type="InterPro" id="IPR008266">
    <property type="entry name" value="Tyr_kinase_AS"/>
</dbReference>
<comment type="subunit">
    <text evidence="2">Component of the EKC/KEOPS complex composed of at least BUD32, CGI121, GON7, KAE1 and PCC1; the whole complex dimerizes.</text>
</comment>
<evidence type="ECO:0000256" key="5">
    <source>
        <dbReference type="ARBA" id="ARBA00019973"/>
    </source>
</evidence>
<feature type="region of interest" description="Disordered" evidence="10">
    <location>
        <begin position="215"/>
        <end position="265"/>
    </location>
</feature>
<feature type="compositionally biased region" description="Polar residues" evidence="10">
    <location>
        <begin position="225"/>
        <end position="235"/>
    </location>
</feature>
<evidence type="ECO:0000256" key="4">
    <source>
        <dbReference type="ARBA" id="ARBA00013948"/>
    </source>
</evidence>
<comment type="catalytic activity">
    <reaction evidence="8">
        <text>L-threonyl-[protein] + ATP = O-phospho-L-threonyl-[protein] + ADP + H(+)</text>
        <dbReference type="Rhea" id="RHEA:46608"/>
        <dbReference type="Rhea" id="RHEA-COMP:11060"/>
        <dbReference type="Rhea" id="RHEA-COMP:11605"/>
        <dbReference type="ChEBI" id="CHEBI:15378"/>
        <dbReference type="ChEBI" id="CHEBI:30013"/>
        <dbReference type="ChEBI" id="CHEBI:30616"/>
        <dbReference type="ChEBI" id="CHEBI:61977"/>
        <dbReference type="ChEBI" id="CHEBI:456216"/>
        <dbReference type="EC" id="2.7.11.1"/>
    </reaction>
</comment>
<feature type="domain" description="Protein kinase" evidence="11">
    <location>
        <begin position="142"/>
        <end position="505"/>
    </location>
</feature>
<comment type="caution">
    <text evidence="12">The sequence shown here is derived from an EMBL/GenBank/DDBJ whole genome shotgun (WGS) entry which is preliminary data.</text>
</comment>
<dbReference type="Gene3D" id="1.10.510.10">
    <property type="entry name" value="Transferase(Phosphotransferase) domain 1"/>
    <property type="match status" value="1"/>
</dbReference>
<comment type="function">
    <text evidence="1">Component of the EKC/KEOPS complex that is required for the formation of a threonylcarbamoyl group on adenosine at position 37 (t(6)A37) in tRNAs that read codons beginning with adenine. The complex is probably involved in the transfer of the threonylcarbamoyl moiety of threonylcarbamoyl-AMP (TC-AMP) to the N6 group of A37. BUD32 has ATPase activity in the context of the EKC/KEOPS complex and likely plays a supporting role to the catalytic subunit KAE1. The EKC/KEOPS complex also promotes both telomere uncapping and telomere elongation. The complex is required for efficient recruitment of transcriptional coactivators.</text>
</comment>
<reference evidence="12" key="2">
    <citation type="submission" date="2023-06" db="EMBL/GenBank/DDBJ databases">
        <authorList>
            <consortium name="Lawrence Berkeley National Laboratory"/>
            <person name="Mondo S.J."/>
            <person name="Hensen N."/>
            <person name="Bonometti L."/>
            <person name="Westerberg I."/>
            <person name="Brannstrom I.O."/>
            <person name="Guillou S."/>
            <person name="Cros-Aarteil S."/>
            <person name="Calhoun S."/>
            <person name="Haridas S."/>
            <person name="Kuo A."/>
            <person name="Pangilinan J."/>
            <person name="Riley R."/>
            <person name="Labutti K."/>
            <person name="Andreopoulos B."/>
            <person name="Lipzen A."/>
            <person name="Chen C."/>
            <person name="Yanf M."/>
            <person name="Daum C."/>
            <person name="Ng V."/>
            <person name="Clum A."/>
            <person name="Steindorff A."/>
            <person name="Ohm R."/>
            <person name="Martin F."/>
            <person name="Silar P."/>
            <person name="Natvig D."/>
            <person name="Lalanne C."/>
            <person name="Gautier V."/>
            <person name="Ament-Velasquez S.L."/>
            <person name="Kruys A."/>
            <person name="Hutchinson M.I."/>
            <person name="Powell A.J."/>
            <person name="Barry K."/>
            <person name="Miller A.N."/>
            <person name="Grigoriev I.V."/>
            <person name="Debuchy R."/>
            <person name="Gladieux P."/>
            <person name="Thoren M.H."/>
            <person name="Johannesson H."/>
        </authorList>
    </citation>
    <scope>NUCLEOTIDE SEQUENCE</scope>
    <source>
        <strain evidence="12">CBS 626.80</strain>
    </source>
</reference>
<proteinExistence type="predicted"/>
<dbReference type="GO" id="GO:0005524">
    <property type="term" value="F:ATP binding"/>
    <property type="evidence" value="ECO:0007669"/>
    <property type="project" value="InterPro"/>
</dbReference>
<evidence type="ECO:0000256" key="9">
    <source>
        <dbReference type="ARBA" id="ARBA00048679"/>
    </source>
</evidence>
<evidence type="ECO:0000256" key="6">
    <source>
        <dbReference type="ARBA" id="ARBA00030980"/>
    </source>
</evidence>
<dbReference type="InterPro" id="IPR040976">
    <property type="entry name" value="Pkinase_fungal"/>
</dbReference>
<dbReference type="InterPro" id="IPR000719">
    <property type="entry name" value="Prot_kinase_dom"/>
</dbReference>
<dbReference type="AlphaFoldDB" id="A0AAN6SCM8"/>
<gene>
    <name evidence="12" type="ORF">QBC32DRAFT_63046</name>
</gene>
<evidence type="ECO:0000256" key="10">
    <source>
        <dbReference type="SAM" id="MobiDB-lite"/>
    </source>
</evidence>
<sequence length="505" mass="57477">MFFQASTTEAGTLYEYKNILVVGEQKKSHDKRRFKKDFLQLTRYVRNIFADQPTRRFVHAFLLCASKMELWIFDRAGAYSTDFFDIHENADMFARALVGYATMDAEAMGLDTFIKRENGQRYIMLNDTGGQSKRIGLDRAMYSQKAIVSRGTTCYTTKDNNVVKFAWASGKRTPEVEHLTEAKKMQVKGVAGIVAHHRITTIAEIRKELQFSKPHRFLNGGDDPSSASTSTNTSGYKRKSSSDATTNTVSRSNKKQRSDSQKLIRKLSTPSEDLWEDRIYSCLVISPAGRVISEFTDIKQLLESMRDAIKAHQSLYVTGKILHRDISPNNIIITDPEIADGFKGMLIDLDMAKAQNSGPSGARQITGTIQFMAIEVLRNIDHTYRHDLESFFYVLLWMCGRQSWHNGFSGNKKAPQESVFQRWEIGSFSQIAMNKEGDMYVSGLERIMSEFPEKLDKVNPLCMRIRKILFPYDEEGRIFLGTPPGDENHLYESIIAAYNEAISKL</sequence>
<protein>
    <recommendedName>
        <fullName evidence="5">EKC/KEOPS complex subunit BUD32</fullName>
        <ecNumber evidence="3">2.7.11.1</ecNumber>
    </recommendedName>
    <alternativeName>
        <fullName evidence="6 7">Atypical Serine/threonine protein kinase BUD32</fullName>
    </alternativeName>
    <alternativeName>
        <fullName evidence="4">EKC/KEOPS complex subunit bud32</fullName>
    </alternativeName>
</protein>
<dbReference type="Proteomes" id="UP001303222">
    <property type="component" value="Unassembled WGS sequence"/>
</dbReference>
<feature type="compositionally biased region" description="Polar residues" evidence="10">
    <location>
        <begin position="242"/>
        <end position="251"/>
    </location>
</feature>
<evidence type="ECO:0000256" key="3">
    <source>
        <dbReference type="ARBA" id="ARBA00012513"/>
    </source>
</evidence>
<dbReference type="EMBL" id="MU859274">
    <property type="protein sequence ID" value="KAK3948273.1"/>
    <property type="molecule type" value="Genomic_DNA"/>
</dbReference>
<reference evidence="12" key="1">
    <citation type="journal article" date="2023" name="Mol. Phylogenet. Evol.">
        <title>Genome-scale phylogeny and comparative genomics of the fungal order Sordariales.</title>
        <authorList>
            <person name="Hensen N."/>
            <person name="Bonometti L."/>
            <person name="Westerberg I."/>
            <person name="Brannstrom I.O."/>
            <person name="Guillou S."/>
            <person name="Cros-Aarteil S."/>
            <person name="Calhoun S."/>
            <person name="Haridas S."/>
            <person name="Kuo A."/>
            <person name="Mondo S."/>
            <person name="Pangilinan J."/>
            <person name="Riley R."/>
            <person name="LaButti K."/>
            <person name="Andreopoulos B."/>
            <person name="Lipzen A."/>
            <person name="Chen C."/>
            <person name="Yan M."/>
            <person name="Daum C."/>
            <person name="Ng V."/>
            <person name="Clum A."/>
            <person name="Steindorff A."/>
            <person name="Ohm R.A."/>
            <person name="Martin F."/>
            <person name="Silar P."/>
            <person name="Natvig D.O."/>
            <person name="Lalanne C."/>
            <person name="Gautier V."/>
            <person name="Ament-Velasquez S.L."/>
            <person name="Kruys A."/>
            <person name="Hutchinson M.I."/>
            <person name="Powell A.J."/>
            <person name="Barry K."/>
            <person name="Miller A.N."/>
            <person name="Grigoriev I.V."/>
            <person name="Debuchy R."/>
            <person name="Gladieux P."/>
            <person name="Hiltunen Thoren M."/>
            <person name="Johannesson H."/>
        </authorList>
    </citation>
    <scope>NUCLEOTIDE SEQUENCE</scope>
    <source>
        <strain evidence="12">CBS 626.80</strain>
    </source>
</reference>
<evidence type="ECO:0000256" key="2">
    <source>
        <dbReference type="ARBA" id="ARBA00011534"/>
    </source>
</evidence>
<dbReference type="PROSITE" id="PS00109">
    <property type="entry name" value="PROTEIN_KINASE_TYR"/>
    <property type="match status" value="1"/>
</dbReference>
<evidence type="ECO:0000256" key="8">
    <source>
        <dbReference type="ARBA" id="ARBA00047899"/>
    </source>
</evidence>